<organism evidence="1 2">
    <name type="scientific">Nocardioides luti</name>
    <dbReference type="NCBI Taxonomy" id="2761101"/>
    <lineage>
        <taxon>Bacteria</taxon>
        <taxon>Bacillati</taxon>
        <taxon>Actinomycetota</taxon>
        <taxon>Actinomycetes</taxon>
        <taxon>Propionibacteriales</taxon>
        <taxon>Nocardioidaceae</taxon>
        <taxon>Nocardioides</taxon>
    </lineage>
</organism>
<proteinExistence type="predicted"/>
<keyword evidence="2" id="KW-1185">Reference proteome</keyword>
<dbReference type="EMBL" id="JACKXE010000001">
    <property type="protein sequence ID" value="MBB6627696.1"/>
    <property type="molecule type" value="Genomic_DNA"/>
</dbReference>
<comment type="caution">
    <text evidence="1">The sequence shown here is derived from an EMBL/GenBank/DDBJ whole genome shotgun (WGS) entry which is preliminary data.</text>
</comment>
<dbReference type="Proteomes" id="UP000523955">
    <property type="component" value="Unassembled WGS sequence"/>
</dbReference>
<evidence type="ECO:0000313" key="2">
    <source>
        <dbReference type="Proteomes" id="UP000523955"/>
    </source>
</evidence>
<sequence>MPTIDLSTPPPPPAGLLDALPRRVSLTLPELRLVAERAGGAPLPFDLVDGGARPGGSALDGRLGQSRGTAETTAYAAALDALHDPETSLTRRGLLTGRTVDDGLLGAVGLLATPSVALDLDVTVGGVQAKAWHRQDGAAVATLATVDGIVFELAWLPTALWPGELARTTVVPEDVTLHESAVPSLVTLPFELADAAGEALRTGRSDLVPVLAAQHHGQVVDGTGTLLGDADVVGLLTAVAHESRGRLRALVADVSGSETTVVGVVSWVLLADGWRSLRPHEVDGVQRVELRRVQPNDLAADLAPVLAEVVG</sequence>
<name>A0A7X0RG65_9ACTN</name>
<gene>
    <name evidence="1" type="ORF">H5V45_10225</name>
</gene>
<protein>
    <submittedName>
        <fullName evidence="1">Uncharacterized protein</fullName>
    </submittedName>
</protein>
<accession>A0A7X0RG65</accession>
<evidence type="ECO:0000313" key="1">
    <source>
        <dbReference type="EMBL" id="MBB6627696.1"/>
    </source>
</evidence>
<reference evidence="1 2" key="1">
    <citation type="submission" date="2020-08" db="EMBL/GenBank/DDBJ databases">
        <authorList>
            <person name="Seo M.-J."/>
        </authorList>
    </citation>
    <scope>NUCLEOTIDE SEQUENCE [LARGE SCALE GENOMIC DNA]</scope>
    <source>
        <strain evidence="1 2">KIGAM211</strain>
    </source>
</reference>
<dbReference type="RefSeq" id="WP_185252834.1">
    <property type="nucleotide sequence ID" value="NZ_JACKXE010000001.1"/>
</dbReference>
<dbReference type="AlphaFoldDB" id="A0A7X0RG65"/>